<keyword evidence="2" id="KW-1185">Reference proteome</keyword>
<protein>
    <submittedName>
        <fullName evidence="1">Uncharacterized protein</fullName>
    </submittedName>
</protein>
<proteinExistence type="predicted"/>
<evidence type="ECO:0000313" key="1">
    <source>
        <dbReference type="EMBL" id="MBP2417806.1"/>
    </source>
</evidence>
<dbReference type="EMBL" id="JAGIOB010000001">
    <property type="protein sequence ID" value="MBP2417806.1"/>
    <property type="molecule type" value="Genomic_DNA"/>
</dbReference>
<gene>
    <name evidence="1" type="ORF">JOF54_002728</name>
</gene>
<reference evidence="1 2" key="1">
    <citation type="submission" date="2021-03" db="EMBL/GenBank/DDBJ databases">
        <title>Sequencing the genomes of 1000 actinobacteria strains.</title>
        <authorList>
            <person name="Klenk H.-P."/>
        </authorList>
    </citation>
    <scope>NUCLEOTIDE SEQUENCE [LARGE SCALE GENOMIC DNA]</scope>
    <source>
        <strain evidence="1 2">DSM 12936</strain>
    </source>
</reference>
<dbReference type="RefSeq" id="WP_245358101.1">
    <property type="nucleotide sequence ID" value="NZ_BAAAMH010000010.1"/>
</dbReference>
<sequence>MPEPVESPSKIRSPGRLTTFAAATLAFGGGSGGGGPARNVGALPTWVSAIRWGSICVMSLLHESGG</sequence>
<dbReference type="Proteomes" id="UP000758168">
    <property type="component" value="Unassembled WGS sequence"/>
</dbReference>
<organism evidence="1 2">
    <name type="scientific">Microlunatus capsulatus</name>
    <dbReference type="NCBI Taxonomy" id="99117"/>
    <lineage>
        <taxon>Bacteria</taxon>
        <taxon>Bacillati</taxon>
        <taxon>Actinomycetota</taxon>
        <taxon>Actinomycetes</taxon>
        <taxon>Propionibacteriales</taxon>
        <taxon>Propionibacteriaceae</taxon>
        <taxon>Microlunatus</taxon>
    </lineage>
</organism>
<evidence type="ECO:0000313" key="2">
    <source>
        <dbReference type="Proteomes" id="UP000758168"/>
    </source>
</evidence>
<accession>A0ABS4Z9T1</accession>
<comment type="caution">
    <text evidence="1">The sequence shown here is derived from an EMBL/GenBank/DDBJ whole genome shotgun (WGS) entry which is preliminary data.</text>
</comment>
<name>A0ABS4Z9T1_9ACTN</name>